<dbReference type="Proteomes" id="UP000539313">
    <property type="component" value="Unassembled WGS sequence"/>
</dbReference>
<dbReference type="AlphaFoldDB" id="A0A7W3R6K6"/>
<protein>
    <submittedName>
        <fullName evidence="2">Uncharacterized protein</fullName>
    </submittedName>
</protein>
<keyword evidence="3" id="KW-1185">Reference proteome</keyword>
<comment type="caution">
    <text evidence="2">The sequence shown here is derived from an EMBL/GenBank/DDBJ whole genome shotgun (WGS) entry which is preliminary data.</text>
</comment>
<evidence type="ECO:0000313" key="3">
    <source>
        <dbReference type="Proteomes" id="UP000539313"/>
    </source>
</evidence>
<feature type="signal peptide" evidence="1">
    <location>
        <begin position="1"/>
        <end position="27"/>
    </location>
</feature>
<feature type="chain" id="PRO_5030886930" evidence="1">
    <location>
        <begin position="28"/>
        <end position="87"/>
    </location>
</feature>
<dbReference type="RefSeq" id="WP_182703935.1">
    <property type="nucleotide sequence ID" value="NZ_JACJII010000001.1"/>
</dbReference>
<sequence>MLKRLATAGILTVAVGGVLMSATPAMAGGDKYYKYDNDKKFELDFKSFEKDVDVDNETVAILNCVNALGGILGSVDQNCLIGNTEID</sequence>
<gene>
    <name evidence="2" type="ORF">HNR21_000594</name>
</gene>
<evidence type="ECO:0000256" key="1">
    <source>
        <dbReference type="SAM" id="SignalP"/>
    </source>
</evidence>
<keyword evidence="1" id="KW-0732">Signal</keyword>
<organism evidence="2 3">
    <name type="scientific">Thermomonospora cellulosilytica</name>
    <dbReference type="NCBI Taxonomy" id="1411118"/>
    <lineage>
        <taxon>Bacteria</taxon>
        <taxon>Bacillati</taxon>
        <taxon>Actinomycetota</taxon>
        <taxon>Actinomycetes</taxon>
        <taxon>Streptosporangiales</taxon>
        <taxon>Thermomonosporaceae</taxon>
        <taxon>Thermomonospora</taxon>
    </lineage>
</organism>
<dbReference type="EMBL" id="JACJII010000001">
    <property type="protein sequence ID" value="MBA9001712.1"/>
    <property type="molecule type" value="Genomic_DNA"/>
</dbReference>
<proteinExistence type="predicted"/>
<evidence type="ECO:0000313" key="2">
    <source>
        <dbReference type="EMBL" id="MBA9001712.1"/>
    </source>
</evidence>
<reference evidence="2 3" key="1">
    <citation type="submission" date="2020-08" db="EMBL/GenBank/DDBJ databases">
        <title>Sequencing the genomes of 1000 actinobacteria strains.</title>
        <authorList>
            <person name="Klenk H.-P."/>
        </authorList>
    </citation>
    <scope>NUCLEOTIDE SEQUENCE [LARGE SCALE GENOMIC DNA]</scope>
    <source>
        <strain evidence="2 3">DSM 45823</strain>
    </source>
</reference>
<accession>A0A7W3R6K6</accession>
<name>A0A7W3R6K6_9ACTN</name>